<gene>
    <name evidence="1" type="ORF">K491DRAFT_399200</name>
</gene>
<accession>A0A6A6T8C6</accession>
<dbReference type="EMBL" id="MU004339">
    <property type="protein sequence ID" value="KAF2656245.1"/>
    <property type="molecule type" value="Genomic_DNA"/>
</dbReference>
<sequence length="129" mass="14329">MNMLTNVDFRPSIACMRANPSHALRSTALSKLSIRHFNSNPGKCSCVVVERTELVTSIDLKPSERDLHNIRSDLMAIKSDMATLVKMKIDAKQARADKELADIQARGKKELADIEKKLQESENDGSCVS</sequence>
<keyword evidence="2" id="KW-1185">Reference proteome</keyword>
<protein>
    <submittedName>
        <fullName evidence="1">Uncharacterized protein</fullName>
    </submittedName>
</protein>
<proteinExistence type="predicted"/>
<dbReference type="AlphaFoldDB" id="A0A6A6T8C6"/>
<dbReference type="Proteomes" id="UP000799324">
    <property type="component" value="Unassembled WGS sequence"/>
</dbReference>
<organism evidence="1 2">
    <name type="scientific">Lophiostoma macrostomum CBS 122681</name>
    <dbReference type="NCBI Taxonomy" id="1314788"/>
    <lineage>
        <taxon>Eukaryota</taxon>
        <taxon>Fungi</taxon>
        <taxon>Dikarya</taxon>
        <taxon>Ascomycota</taxon>
        <taxon>Pezizomycotina</taxon>
        <taxon>Dothideomycetes</taxon>
        <taxon>Pleosporomycetidae</taxon>
        <taxon>Pleosporales</taxon>
        <taxon>Lophiostomataceae</taxon>
        <taxon>Lophiostoma</taxon>
    </lineage>
</organism>
<evidence type="ECO:0000313" key="1">
    <source>
        <dbReference type="EMBL" id="KAF2656245.1"/>
    </source>
</evidence>
<evidence type="ECO:0000313" key="2">
    <source>
        <dbReference type="Proteomes" id="UP000799324"/>
    </source>
</evidence>
<name>A0A6A6T8C6_9PLEO</name>
<reference evidence="1" key="1">
    <citation type="journal article" date="2020" name="Stud. Mycol.">
        <title>101 Dothideomycetes genomes: a test case for predicting lifestyles and emergence of pathogens.</title>
        <authorList>
            <person name="Haridas S."/>
            <person name="Albert R."/>
            <person name="Binder M."/>
            <person name="Bloem J."/>
            <person name="Labutti K."/>
            <person name="Salamov A."/>
            <person name="Andreopoulos B."/>
            <person name="Baker S."/>
            <person name="Barry K."/>
            <person name="Bills G."/>
            <person name="Bluhm B."/>
            <person name="Cannon C."/>
            <person name="Castanera R."/>
            <person name="Culley D."/>
            <person name="Daum C."/>
            <person name="Ezra D."/>
            <person name="Gonzalez J."/>
            <person name="Henrissat B."/>
            <person name="Kuo A."/>
            <person name="Liang C."/>
            <person name="Lipzen A."/>
            <person name="Lutzoni F."/>
            <person name="Magnuson J."/>
            <person name="Mondo S."/>
            <person name="Nolan M."/>
            <person name="Ohm R."/>
            <person name="Pangilinan J."/>
            <person name="Park H.-J."/>
            <person name="Ramirez L."/>
            <person name="Alfaro M."/>
            <person name="Sun H."/>
            <person name="Tritt A."/>
            <person name="Yoshinaga Y."/>
            <person name="Zwiers L.-H."/>
            <person name="Turgeon B."/>
            <person name="Goodwin S."/>
            <person name="Spatafora J."/>
            <person name="Crous P."/>
            <person name="Grigoriev I."/>
        </authorList>
    </citation>
    <scope>NUCLEOTIDE SEQUENCE</scope>
    <source>
        <strain evidence="1">CBS 122681</strain>
    </source>
</reference>